<dbReference type="EMBL" id="KZ819198">
    <property type="protein sequence ID" value="PWY98432.1"/>
    <property type="molecule type" value="Genomic_DNA"/>
</dbReference>
<protein>
    <submittedName>
        <fullName evidence="1">Uncharacterized protein</fullName>
    </submittedName>
</protein>
<gene>
    <name evidence="1" type="ORF">BCV70DRAFT_32030</name>
</gene>
<dbReference type="AlphaFoldDB" id="A0A317XKV1"/>
<accession>A0A317XKV1</accession>
<sequence length="144" mass="15753">MSRLTYLLPTSFTASTVERVASLGAAHVCRQLSPTSPAMFSPASLARQIGQVRDSSWWRNSGCQISPVQTKYTMSLRRCTATGARILMDGISKSKATVGVVGTCTRYKHEPRLDPGKKFHQEPEKAGDVPVTVSRIMLLVAAWD</sequence>
<evidence type="ECO:0000313" key="2">
    <source>
        <dbReference type="Proteomes" id="UP000246740"/>
    </source>
</evidence>
<keyword evidence="2" id="KW-1185">Reference proteome</keyword>
<proteinExistence type="predicted"/>
<dbReference type="Proteomes" id="UP000246740">
    <property type="component" value="Unassembled WGS sequence"/>
</dbReference>
<name>A0A317XKV1_9BASI</name>
<reference evidence="1 2" key="1">
    <citation type="journal article" date="2018" name="Mol. Biol. Evol.">
        <title>Broad Genomic Sampling Reveals a Smut Pathogenic Ancestry of the Fungal Clade Ustilaginomycotina.</title>
        <authorList>
            <person name="Kijpornyongpan T."/>
            <person name="Mondo S.J."/>
            <person name="Barry K."/>
            <person name="Sandor L."/>
            <person name="Lee J."/>
            <person name="Lipzen A."/>
            <person name="Pangilinan J."/>
            <person name="LaButti K."/>
            <person name="Hainaut M."/>
            <person name="Henrissat B."/>
            <person name="Grigoriev I.V."/>
            <person name="Spatafora J.W."/>
            <person name="Aime M.C."/>
        </authorList>
    </citation>
    <scope>NUCLEOTIDE SEQUENCE [LARGE SCALE GENOMIC DNA]</scope>
    <source>
        <strain evidence="1 2">MCA 3645</strain>
    </source>
</reference>
<dbReference type="InParanoid" id="A0A317XKV1"/>
<evidence type="ECO:0000313" key="1">
    <source>
        <dbReference type="EMBL" id="PWY98432.1"/>
    </source>
</evidence>
<organism evidence="1 2">
    <name type="scientific">Testicularia cyperi</name>
    <dbReference type="NCBI Taxonomy" id="1882483"/>
    <lineage>
        <taxon>Eukaryota</taxon>
        <taxon>Fungi</taxon>
        <taxon>Dikarya</taxon>
        <taxon>Basidiomycota</taxon>
        <taxon>Ustilaginomycotina</taxon>
        <taxon>Ustilaginomycetes</taxon>
        <taxon>Ustilaginales</taxon>
        <taxon>Anthracoideaceae</taxon>
        <taxon>Testicularia</taxon>
    </lineage>
</organism>